<accession>A0A4R7SYV2</accession>
<evidence type="ECO:0000313" key="2">
    <source>
        <dbReference type="Proteomes" id="UP000295151"/>
    </source>
</evidence>
<gene>
    <name evidence="1" type="ORF">EV138_6152</name>
</gene>
<dbReference type="RefSeq" id="WP_133983119.1">
    <property type="nucleotide sequence ID" value="NZ_SOCE01000002.1"/>
</dbReference>
<organism evidence="1 2">
    <name type="scientific">Kribbella voronezhensis</name>
    <dbReference type="NCBI Taxonomy" id="2512212"/>
    <lineage>
        <taxon>Bacteria</taxon>
        <taxon>Bacillati</taxon>
        <taxon>Actinomycetota</taxon>
        <taxon>Actinomycetes</taxon>
        <taxon>Propionibacteriales</taxon>
        <taxon>Kribbellaceae</taxon>
        <taxon>Kribbella</taxon>
    </lineage>
</organism>
<sequence length="75" mass="8020">MTMPGENDFLPDLEAEVQVEMTMAEAGRPDDAAGPATWLVDPADAARDEVALHSLLGAVEALEHDTPPGVQPPWR</sequence>
<dbReference type="EMBL" id="SOCE01000002">
    <property type="protein sequence ID" value="TDU83688.1"/>
    <property type="molecule type" value="Genomic_DNA"/>
</dbReference>
<protein>
    <submittedName>
        <fullName evidence="1">Uncharacterized protein</fullName>
    </submittedName>
</protein>
<evidence type="ECO:0000313" key="1">
    <source>
        <dbReference type="EMBL" id="TDU83688.1"/>
    </source>
</evidence>
<dbReference type="Proteomes" id="UP000295151">
    <property type="component" value="Unassembled WGS sequence"/>
</dbReference>
<keyword evidence="2" id="KW-1185">Reference proteome</keyword>
<dbReference type="OrthoDB" id="3392539at2"/>
<dbReference type="AlphaFoldDB" id="A0A4R7SYV2"/>
<proteinExistence type="predicted"/>
<name>A0A4R7SYV2_9ACTN</name>
<comment type="caution">
    <text evidence="1">The sequence shown here is derived from an EMBL/GenBank/DDBJ whole genome shotgun (WGS) entry which is preliminary data.</text>
</comment>
<reference evidence="1 2" key="1">
    <citation type="submission" date="2019-03" db="EMBL/GenBank/DDBJ databases">
        <title>Genomic Encyclopedia of Type Strains, Phase III (KMG-III): the genomes of soil and plant-associated and newly described type strains.</title>
        <authorList>
            <person name="Whitman W."/>
        </authorList>
    </citation>
    <scope>NUCLEOTIDE SEQUENCE [LARGE SCALE GENOMIC DNA]</scope>
    <source>
        <strain evidence="1 2">VKM Ac-2575</strain>
    </source>
</reference>